<organism evidence="1 2">
    <name type="scientific">Naganishia vaughanmartiniae</name>
    <dbReference type="NCBI Taxonomy" id="1424756"/>
    <lineage>
        <taxon>Eukaryota</taxon>
        <taxon>Fungi</taxon>
        <taxon>Dikarya</taxon>
        <taxon>Basidiomycota</taxon>
        <taxon>Agaricomycotina</taxon>
        <taxon>Tremellomycetes</taxon>
        <taxon>Filobasidiales</taxon>
        <taxon>Filobasidiaceae</taxon>
        <taxon>Naganishia</taxon>
    </lineage>
</organism>
<keyword evidence="2" id="KW-1185">Reference proteome</keyword>
<evidence type="ECO:0000313" key="2">
    <source>
        <dbReference type="Proteomes" id="UP001243375"/>
    </source>
</evidence>
<evidence type="ECO:0000313" key="1">
    <source>
        <dbReference type="EMBL" id="KAJ9116279.1"/>
    </source>
</evidence>
<comment type="caution">
    <text evidence="1">The sequence shown here is derived from an EMBL/GenBank/DDBJ whole genome shotgun (WGS) entry which is preliminary data.</text>
</comment>
<dbReference type="EMBL" id="JASBWU010000014">
    <property type="protein sequence ID" value="KAJ9116279.1"/>
    <property type="molecule type" value="Genomic_DNA"/>
</dbReference>
<dbReference type="Proteomes" id="UP001243375">
    <property type="component" value="Unassembled WGS sequence"/>
</dbReference>
<proteinExistence type="predicted"/>
<gene>
    <name evidence="1" type="ORF">QFC22_004719</name>
</gene>
<reference evidence="1" key="1">
    <citation type="submission" date="2023-04" db="EMBL/GenBank/DDBJ databases">
        <title>Draft Genome sequencing of Naganishia species isolated from polar environments using Oxford Nanopore Technology.</title>
        <authorList>
            <person name="Leo P."/>
            <person name="Venkateswaran K."/>
        </authorList>
    </citation>
    <scope>NUCLEOTIDE SEQUENCE</scope>
    <source>
        <strain evidence="1">MNA-CCFEE 5425</strain>
    </source>
</reference>
<accession>A0ACC2WYV1</accession>
<protein>
    <submittedName>
        <fullName evidence="1">Uncharacterized protein</fullName>
    </submittedName>
</protein>
<sequence length="806" mass="90991">MSPDRDASSPRDGPEDAHVHKRPRLRGTVAGYSPVSGAHNSSDSDSDTDEEPDIDVEIETERREEDAAADHQSVAFEAERRNRLEPVVPSSVTDQLRELVDRETYRRRHDVQRINPVAHNAARVNGNPATADAPSAPLKHFIIPLTTAQWLIVYRAMVDSHINPTPGIEPATPHQLLQFATTYQCAWVDRYLCTIQEIVTDPALVVSVPTRLARDEHLLVQHLFPQRTTQVIDRTPSFPAGGVPLRDQNEWQSLDFPATLLESNTYLRPAPTAQLDPHSTPAAITYDVDSVIIYGDSLPLEAGLEIRAVPNPKATMRYSNRIAIDISGRRIPMSSIPNFRLGQSIRLAVNMMFPSLYIHSSTPTPNISKENQGIIWDELVHPAFDACNSSPTSHVGPGDWRSEKVRNEERGRQISYSDRMHRIQPENLSAFVQHMRQITLDPNSSPFVQSLRGFKFLISLQGSKEWSMIDYNSFVQEELGWMRTIIPRLSEWKTYFRQIMAAKAYLKSLRKATKGMLSDGWLDFTAALDESLAKILRYTDWKRNKDLPNDNAARSPTPDVEVPEEERRRKRKGPSFVLAELETVLRVGGTEVWVDLGIEFFANEHVSIWDQKCGSIVTDTLLGDSSFNDRSYVSGLRLDEIAGIPGLGGYQYTNKLTPLNRINNPIVSLQLYAQEKIPTYKARGNRDKGLGAMHARTLPLNLLLDARSGSESTLEKWVDNEVAIFHSASARKHLAARCEIRTNLVNFLDGAWNMTLARELINDSQYMVHVDKVEWFEWKALRAVNFAALPAAIFRLYKSVDPWVRG</sequence>
<name>A0ACC2WYV1_9TREE</name>